<dbReference type="Proteomes" id="UP000612055">
    <property type="component" value="Unassembled WGS sequence"/>
</dbReference>
<dbReference type="AlphaFoldDB" id="A0A835XPU8"/>
<evidence type="ECO:0000256" key="1">
    <source>
        <dbReference type="SAM" id="MobiDB-lite"/>
    </source>
</evidence>
<keyword evidence="3" id="KW-1185">Reference proteome</keyword>
<reference evidence="2" key="1">
    <citation type="journal article" date="2020" name="bioRxiv">
        <title>Comparative genomics of Chlamydomonas.</title>
        <authorList>
            <person name="Craig R.J."/>
            <person name="Hasan A.R."/>
            <person name="Ness R.W."/>
            <person name="Keightley P.D."/>
        </authorList>
    </citation>
    <scope>NUCLEOTIDE SEQUENCE</scope>
    <source>
        <strain evidence="2">CCAP 11/70</strain>
    </source>
</reference>
<sequence>MRRGRLAARCLGQHHLGHLSLRRGLSLRAVVYPGRAVPWHRTYVVCHCATRRSSRQSAYYRSPRSFHAEGREAPRLGPGEGAPGPLRPQLLHACSDGLAAASDVSQPASPAAATKSSERALTGGHLYGAAAASSALTGGAGTCGGVPTGGPGTCHQLPRIRATLGVPLGPADGIDLGGSAGSAGGGSCGLPPPPPGTPPMRLRGPGGPVQHPMQMQIQIPMQTPVQTQGMMQFQMAGGGGAAQE</sequence>
<gene>
    <name evidence="2" type="ORF">HYH03_014007</name>
</gene>
<organism evidence="2 3">
    <name type="scientific">Edaphochlamys debaryana</name>
    <dbReference type="NCBI Taxonomy" id="47281"/>
    <lineage>
        <taxon>Eukaryota</taxon>
        <taxon>Viridiplantae</taxon>
        <taxon>Chlorophyta</taxon>
        <taxon>core chlorophytes</taxon>
        <taxon>Chlorophyceae</taxon>
        <taxon>CS clade</taxon>
        <taxon>Chlamydomonadales</taxon>
        <taxon>Chlamydomonadales incertae sedis</taxon>
        <taxon>Edaphochlamys</taxon>
    </lineage>
</organism>
<feature type="region of interest" description="Disordered" evidence="1">
    <location>
        <begin position="60"/>
        <end position="88"/>
    </location>
</feature>
<evidence type="ECO:0000313" key="2">
    <source>
        <dbReference type="EMBL" id="KAG2487440.1"/>
    </source>
</evidence>
<evidence type="ECO:0000313" key="3">
    <source>
        <dbReference type="Proteomes" id="UP000612055"/>
    </source>
</evidence>
<protein>
    <submittedName>
        <fullName evidence="2">Uncharacterized protein</fullName>
    </submittedName>
</protein>
<accession>A0A835XPU8</accession>
<dbReference type="EMBL" id="JAEHOE010000097">
    <property type="protein sequence ID" value="KAG2487440.1"/>
    <property type="molecule type" value="Genomic_DNA"/>
</dbReference>
<name>A0A835XPU8_9CHLO</name>
<proteinExistence type="predicted"/>
<comment type="caution">
    <text evidence="2">The sequence shown here is derived from an EMBL/GenBank/DDBJ whole genome shotgun (WGS) entry which is preliminary data.</text>
</comment>